<dbReference type="GO" id="GO:0003676">
    <property type="term" value="F:nucleic acid binding"/>
    <property type="evidence" value="ECO:0007669"/>
    <property type="project" value="InterPro"/>
</dbReference>
<dbReference type="RefSeq" id="XP_014467559.1">
    <property type="nucleotide sequence ID" value="XM_014612073.1"/>
</dbReference>
<feature type="non-terminal residue" evidence="2">
    <location>
        <position position="1"/>
    </location>
</feature>
<protein>
    <submittedName>
        <fullName evidence="2">Histone-lysine N-methyltransferase SETMAR-like</fullName>
    </submittedName>
</protein>
<dbReference type="KEGG" id="dqu:106740739"/>
<organism evidence="1 2">
    <name type="scientific">Dinoponera quadriceps</name>
    <name type="common">South American ant</name>
    <dbReference type="NCBI Taxonomy" id="609295"/>
    <lineage>
        <taxon>Eukaryota</taxon>
        <taxon>Metazoa</taxon>
        <taxon>Ecdysozoa</taxon>
        <taxon>Arthropoda</taxon>
        <taxon>Hexapoda</taxon>
        <taxon>Insecta</taxon>
        <taxon>Pterygota</taxon>
        <taxon>Neoptera</taxon>
        <taxon>Endopterygota</taxon>
        <taxon>Hymenoptera</taxon>
        <taxon>Apocrita</taxon>
        <taxon>Aculeata</taxon>
        <taxon>Formicoidea</taxon>
        <taxon>Formicidae</taxon>
        <taxon>Ponerinae</taxon>
        <taxon>Ponerini</taxon>
        <taxon>Dinoponera</taxon>
    </lineage>
</organism>
<gene>
    <name evidence="2" type="primary">LOC106740739</name>
</gene>
<dbReference type="PANTHER" id="PTHR46060">
    <property type="entry name" value="MARINER MOS1 TRANSPOSASE-LIKE PROTEIN"/>
    <property type="match status" value="1"/>
</dbReference>
<reference evidence="2" key="1">
    <citation type="submission" date="2025-08" db="UniProtKB">
        <authorList>
            <consortium name="RefSeq"/>
        </authorList>
    </citation>
    <scope>IDENTIFICATION</scope>
</reference>
<dbReference type="InterPro" id="IPR052709">
    <property type="entry name" value="Transposase-MT_Hybrid"/>
</dbReference>
<dbReference type="AlphaFoldDB" id="A0A6P3WP72"/>
<dbReference type="PANTHER" id="PTHR46060:SF1">
    <property type="entry name" value="MARINER MOS1 TRANSPOSASE-LIKE PROTEIN"/>
    <property type="match status" value="1"/>
</dbReference>
<dbReference type="OrthoDB" id="7543959at2759"/>
<dbReference type="Proteomes" id="UP000515204">
    <property type="component" value="Unplaced"/>
</dbReference>
<evidence type="ECO:0000313" key="2">
    <source>
        <dbReference type="RefSeq" id="XP_014467559.1"/>
    </source>
</evidence>
<dbReference type="InterPro" id="IPR036397">
    <property type="entry name" value="RNaseH_sf"/>
</dbReference>
<dbReference type="Gene3D" id="3.30.420.10">
    <property type="entry name" value="Ribonuclease H-like superfamily/Ribonuclease H"/>
    <property type="match status" value="1"/>
</dbReference>
<proteinExistence type="predicted"/>
<accession>A0A6P3WP72</accession>
<dbReference type="GeneID" id="106740739"/>
<keyword evidence="1" id="KW-1185">Reference proteome</keyword>
<sequence length="219" mass="25138">STLGQSAPSFTTVKYWVAEFKGGRTSCQDKHRSGRPNEVTTPEMVKKIHKAVLDDRRLKVRELADIAGISKSAVHCILSENLDMRELCARWVQPLLTLEQKQCREDVSIEYLAKFHSNKEEFLRCFITMDETWVHHFTPETKEQSKQWTQKGEPAPKKAETVSFAGKTINGEYYANLLQRLNEEIKQKRPHLAKKKVLFHHGNAPAHKSVIAMAKINEL</sequence>
<feature type="non-terminal residue" evidence="2">
    <location>
        <position position="219"/>
    </location>
</feature>
<evidence type="ECO:0000313" key="1">
    <source>
        <dbReference type="Proteomes" id="UP000515204"/>
    </source>
</evidence>
<name>A0A6P3WP72_DINQU</name>